<keyword evidence="2" id="KW-0472">Membrane</keyword>
<evidence type="ECO:0000313" key="4">
    <source>
        <dbReference type="Proteomes" id="UP001597512"/>
    </source>
</evidence>
<evidence type="ECO:0000313" key="3">
    <source>
        <dbReference type="EMBL" id="MFD2938071.1"/>
    </source>
</evidence>
<feature type="compositionally biased region" description="Polar residues" evidence="1">
    <location>
        <begin position="86"/>
        <end position="99"/>
    </location>
</feature>
<dbReference type="EMBL" id="JBHUOM010000048">
    <property type="protein sequence ID" value="MFD2938071.1"/>
    <property type="molecule type" value="Genomic_DNA"/>
</dbReference>
<evidence type="ECO:0000256" key="2">
    <source>
        <dbReference type="SAM" id="Phobius"/>
    </source>
</evidence>
<sequence>MKKHTEKLPIDDLFARKLGNMSLPPSADGFERLQARMGQQKPDMQVVFWRNPAMPRYIAAAACLLVVCLFGWLYWPTDGTIEPSQEQVAANQPVISSPKKSARKQLDQQQNKVAPDIKMPALSGQEVNSDQVAITDKSSGRNKSYTGLASRPLASEETIKTVADEPVLAQTNPTKVETKTNTLLPGIVTPTGQATTEQVAETKTIAKSLPATERVLVVTIAEPQALIAARQAARASVEESAIVAQSDKLEKETKAGGLWQQVKRIKQGEIFARQDNAGNDDRGLLGRAYNGLKHSLDKDKSVKQ</sequence>
<proteinExistence type="predicted"/>
<accession>A0ABW6ARX8</accession>
<feature type="region of interest" description="Disordered" evidence="1">
    <location>
        <begin position="86"/>
        <end position="150"/>
    </location>
</feature>
<dbReference type="RefSeq" id="WP_381508697.1">
    <property type="nucleotide sequence ID" value="NZ_JBHUOM010000048.1"/>
</dbReference>
<evidence type="ECO:0000256" key="1">
    <source>
        <dbReference type="SAM" id="MobiDB-lite"/>
    </source>
</evidence>
<name>A0ABW6ARX8_9BACT</name>
<gene>
    <name evidence="3" type="ORF">ACFS25_30170</name>
</gene>
<comment type="caution">
    <text evidence="3">The sequence shown here is derived from an EMBL/GenBank/DDBJ whole genome shotgun (WGS) entry which is preliminary data.</text>
</comment>
<keyword evidence="4" id="KW-1185">Reference proteome</keyword>
<feature type="transmembrane region" description="Helical" evidence="2">
    <location>
        <begin position="57"/>
        <end position="75"/>
    </location>
</feature>
<keyword evidence="2" id="KW-1133">Transmembrane helix</keyword>
<reference evidence="4" key="1">
    <citation type="journal article" date="2019" name="Int. J. Syst. Evol. Microbiol.">
        <title>The Global Catalogue of Microorganisms (GCM) 10K type strain sequencing project: providing services to taxonomists for standard genome sequencing and annotation.</title>
        <authorList>
            <consortium name="The Broad Institute Genomics Platform"/>
            <consortium name="The Broad Institute Genome Sequencing Center for Infectious Disease"/>
            <person name="Wu L."/>
            <person name="Ma J."/>
        </authorList>
    </citation>
    <scope>NUCLEOTIDE SEQUENCE [LARGE SCALE GENOMIC DNA]</scope>
    <source>
        <strain evidence="4">KCTC 52490</strain>
    </source>
</reference>
<dbReference type="Proteomes" id="UP001597512">
    <property type="component" value="Unassembled WGS sequence"/>
</dbReference>
<protein>
    <submittedName>
        <fullName evidence="3">Uncharacterized protein</fullName>
    </submittedName>
</protein>
<organism evidence="3 4">
    <name type="scientific">Spirosoma flavum</name>
    <dbReference type="NCBI Taxonomy" id="2048557"/>
    <lineage>
        <taxon>Bacteria</taxon>
        <taxon>Pseudomonadati</taxon>
        <taxon>Bacteroidota</taxon>
        <taxon>Cytophagia</taxon>
        <taxon>Cytophagales</taxon>
        <taxon>Cytophagaceae</taxon>
        <taxon>Spirosoma</taxon>
    </lineage>
</organism>
<keyword evidence="2" id="KW-0812">Transmembrane</keyword>